<evidence type="ECO:0000256" key="5">
    <source>
        <dbReference type="ARBA" id="ARBA00022490"/>
    </source>
</evidence>
<dbReference type="GO" id="GO:0045892">
    <property type="term" value="P:negative regulation of DNA-templated transcription"/>
    <property type="evidence" value="ECO:0007669"/>
    <property type="project" value="TreeGrafter"/>
</dbReference>
<dbReference type="GO" id="GO:0008270">
    <property type="term" value="F:zinc ion binding"/>
    <property type="evidence" value="ECO:0007669"/>
    <property type="project" value="TreeGrafter"/>
</dbReference>
<feature type="binding site" evidence="14">
    <location>
        <position position="120"/>
    </location>
    <ligand>
        <name>Fe cation</name>
        <dbReference type="ChEBI" id="CHEBI:24875"/>
    </ligand>
</feature>
<sequence length="173" mass="20013">MQCLTYTTVAVCTTKIGLPWMKKKKLDYTWFWEQLDAYLERANLKHSKQRNSIIEYFLDLDDHVSAEDLHTYAKDQGATAGMATIYRTLNLLKDAGLVDQKQFSDGKAVFELNRPDSHHDHLICTVCGKVVEFENSQIERLQEEVAKKYGMRLTHHSLDLFGVCERPKCKGRK</sequence>
<comment type="similarity">
    <text evidence="2">Belongs to the Fur family.</text>
</comment>
<feature type="binding site" evidence="14">
    <location>
        <position position="139"/>
    </location>
    <ligand>
        <name>Fe cation</name>
        <dbReference type="ChEBI" id="CHEBI:24875"/>
    </ligand>
</feature>
<dbReference type="InterPro" id="IPR002481">
    <property type="entry name" value="FUR"/>
</dbReference>
<comment type="subcellular location">
    <subcellularLocation>
        <location evidence="1">Cytoplasm</location>
    </subcellularLocation>
</comment>
<reference evidence="16" key="1">
    <citation type="submission" date="2017-04" db="EMBL/GenBank/DDBJ databases">
        <authorList>
            <person name="Varghese N."/>
            <person name="Submissions S."/>
        </authorList>
    </citation>
    <scope>NUCLEOTIDE SEQUENCE [LARGE SCALE GENOMIC DNA]</scope>
    <source>
        <strain evidence="16">RKEM611</strain>
    </source>
</reference>
<keyword evidence="10" id="KW-0805">Transcription regulation</keyword>
<dbReference type="AlphaFoldDB" id="A0A1Y6CFW8"/>
<dbReference type="PANTHER" id="PTHR33202">
    <property type="entry name" value="ZINC UPTAKE REGULATION PROTEIN"/>
    <property type="match status" value="1"/>
</dbReference>
<dbReference type="CDD" id="cd07153">
    <property type="entry name" value="Fur_like"/>
    <property type="match status" value="1"/>
</dbReference>
<dbReference type="Gene3D" id="3.30.1490.190">
    <property type="match status" value="1"/>
</dbReference>
<accession>A0A1Y6CFW8</accession>
<comment type="cofactor">
    <cofactor evidence="13">
        <name>Zn(2+)</name>
        <dbReference type="ChEBI" id="CHEBI:29105"/>
    </cofactor>
    <text evidence="13">Binds 1 zinc ion per subunit.</text>
</comment>
<evidence type="ECO:0000256" key="13">
    <source>
        <dbReference type="PIRSR" id="PIRSR602481-1"/>
    </source>
</evidence>
<keyword evidence="16" id="KW-1185">Reference proteome</keyword>
<dbReference type="GO" id="GO:0003700">
    <property type="term" value="F:DNA-binding transcription factor activity"/>
    <property type="evidence" value="ECO:0007669"/>
    <property type="project" value="InterPro"/>
</dbReference>
<keyword evidence="9 14" id="KW-0408">Iron</keyword>
<evidence type="ECO:0000256" key="2">
    <source>
        <dbReference type="ARBA" id="ARBA00007957"/>
    </source>
</evidence>
<evidence type="ECO:0000256" key="7">
    <source>
        <dbReference type="ARBA" id="ARBA00022723"/>
    </source>
</evidence>
<keyword evidence="8 13" id="KW-0862">Zinc</keyword>
<dbReference type="FunFam" id="3.30.1490.190:FF:000001">
    <property type="entry name" value="Ferric uptake regulation protein"/>
    <property type="match status" value="1"/>
</dbReference>
<evidence type="ECO:0000256" key="14">
    <source>
        <dbReference type="PIRSR" id="PIRSR602481-2"/>
    </source>
</evidence>
<evidence type="ECO:0000313" key="15">
    <source>
        <dbReference type="EMBL" id="SMF62027.1"/>
    </source>
</evidence>
<dbReference type="InterPro" id="IPR043135">
    <property type="entry name" value="Fur_C"/>
</dbReference>
<evidence type="ECO:0000256" key="10">
    <source>
        <dbReference type="ARBA" id="ARBA00023015"/>
    </source>
</evidence>
<evidence type="ECO:0000256" key="9">
    <source>
        <dbReference type="ARBA" id="ARBA00023004"/>
    </source>
</evidence>
<comment type="cofactor">
    <cofactor evidence="14">
        <name>Mn(2+)</name>
        <dbReference type="ChEBI" id="CHEBI:29035"/>
    </cofactor>
    <cofactor evidence="14">
        <name>Fe(2+)</name>
        <dbReference type="ChEBI" id="CHEBI:29033"/>
    </cofactor>
    <text evidence="14">Binds 1 Mn(2+) or Fe(2+) ion per subunit.</text>
</comment>
<feature type="binding site" evidence="13">
    <location>
        <position position="124"/>
    </location>
    <ligand>
        <name>Zn(2+)</name>
        <dbReference type="ChEBI" id="CHEBI:29105"/>
    </ligand>
</feature>
<feature type="binding site" evidence="13">
    <location>
        <position position="164"/>
    </location>
    <ligand>
        <name>Zn(2+)</name>
        <dbReference type="ChEBI" id="CHEBI:29105"/>
    </ligand>
</feature>
<dbReference type="Pfam" id="PF01475">
    <property type="entry name" value="FUR"/>
    <property type="match status" value="1"/>
</dbReference>
<keyword evidence="7 13" id="KW-0479">Metal-binding</keyword>
<dbReference type="EMBL" id="FWZT01000021">
    <property type="protein sequence ID" value="SMF62027.1"/>
    <property type="molecule type" value="Genomic_DNA"/>
</dbReference>
<dbReference type="SUPFAM" id="SSF46785">
    <property type="entry name" value="Winged helix' DNA-binding domain"/>
    <property type="match status" value="1"/>
</dbReference>
<proteinExistence type="inferred from homology"/>
<evidence type="ECO:0000256" key="3">
    <source>
        <dbReference type="ARBA" id="ARBA00011738"/>
    </source>
</evidence>
<dbReference type="InterPro" id="IPR036390">
    <property type="entry name" value="WH_DNA-bd_sf"/>
</dbReference>
<evidence type="ECO:0000256" key="11">
    <source>
        <dbReference type="ARBA" id="ARBA00023125"/>
    </source>
</evidence>
<protein>
    <recommendedName>
        <fullName evidence="4">Ferric uptake regulation protein</fullName>
    </recommendedName>
</protein>
<feature type="binding site" evidence="14">
    <location>
        <position position="118"/>
    </location>
    <ligand>
        <name>Fe cation</name>
        <dbReference type="ChEBI" id="CHEBI:24875"/>
    </ligand>
</feature>
<dbReference type="GO" id="GO:1900376">
    <property type="term" value="P:regulation of secondary metabolite biosynthetic process"/>
    <property type="evidence" value="ECO:0007669"/>
    <property type="project" value="TreeGrafter"/>
</dbReference>
<evidence type="ECO:0000256" key="6">
    <source>
        <dbReference type="ARBA" id="ARBA00022491"/>
    </source>
</evidence>
<gene>
    <name evidence="15" type="ORF">SAMN06296036_12122</name>
</gene>
<keyword evidence="5" id="KW-0963">Cytoplasm</keyword>
<dbReference type="InterPro" id="IPR036388">
    <property type="entry name" value="WH-like_DNA-bd_sf"/>
</dbReference>
<evidence type="ECO:0000256" key="12">
    <source>
        <dbReference type="ARBA" id="ARBA00023163"/>
    </source>
</evidence>
<comment type="subunit">
    <text evidence="3">Homodimer.</text>
</comment>
<evidence type="ECO:0000256" key="1">
    <source>
        <dbReference type="ARBA" id="ARBA00004496"/>
    </source>
</evidence>
<feature type="binding site" evidence="14">
    <location>
        <position position="156"/>
    </location>
    <ligand>
        <name>Fe cation</name>
        <dbReference type="ChEBI" id="CHEBI:24875"/>
    </ligand>
</feature>
<dbReference type="STRING" id="1513793.SAMN06296036_12122"/>
<dbReference type="Proteomes" id="UP000192907">
    <property type="component" value="Unassembled WGS sequence"/>
</dbReference>
<dbReference type="Gene3D" id="1.10.10.10">
    <property type="entry name" value="Winged helix-like DNA-binding domain superfamily/Winged helix DNA-binding domain"/>
    <property type="match status" value="1"/>
</dbReference>
<evidence type="ECO:0000313" key="16">
    <source>
        <dbReference type="Proteomes" id="UP000192907"/>
    </source>
</evidence>
<dbReference type="FunFam" id="1.10.10.10:FF:000007">
    <property type="entry name" value="Ferric uptake regulation protein"/>
    <property type="match status" value="1"/>
</dbReference>
<feature type="binding site" evidence="13">
    <location>
        <position position="127"/>
    </location>
    <ligand>
        <name>Zn(2+)</name>
        <dbReference type="ChEBI" id="CHEBI:29105"/>
    </ligand>
</feature>
<keyword evidence="12" id="KW-0804">Transcription</keyword>
<evidence type="ECO:0000256" key="8">
    <source>
        <dbReference type="ARBA" id="ARBA00022833"/>
    </source>
</evidence>
<dbReference type="GO" id="GO:0005829">
    <property type="term" value="C:cytosol"/>
    <property type="evidence" value="ECO:0007669"/>
    <property type="project" value="TreeGrafter"/>
</dbReference>
<dbReference type="PANTHER" id="PTHR33202:SF2">
    <property type="entry name" value="FERRIC UPTAKE REGULATION PROTEIN"/>
    <property type="match status" value="1"/>
</dbReference>
<dbReference type="GO" id="GO:0000976">
    <property type="term" value="F:transcription cis-regulatory region binding"/>
    <property type="evidence" value="ECO:0007669"/>
    <property type="project" value="TreeGrafter"/>
</dbReference>
<organism evidence="15 16">
    <name type="scientific">Pseudobacteriovorax antillogorgiicola</name>
    <dbReference type="NCBI Taxonomy" id="1513793"/>
    <lineage>
        <taxon>Bacteria</taxon>
        <taxon>Pseudomonadati</taxon>
        <taxon>Bdellovibrionota</taxon>
        <taxon>Oligoflexia</taxon>
        <taxon>Oligoflexales</taxon>
        <taxon>Pseudobacteriovoracaceae</taxon>
        <taxon>Pseudobacteriovorax</taxon>
    </lineage>
</organism>
<keyword evidence="11" id="KW-0238">DNA-binding</keyword>
<evidence type="ECO:0000256" key="4">
    <source>
        <dbReference type="ARBA" id="ARBA00020910"/>
    </source>
</evidence>
<keyword evidence="6" id="KW-0678">Repressor</keyword>
<name>A0A1Y6CFW8_9BACT</name>